<gene>
    <name evidence="1" type="ORF">F6J89_25130</name>
</gene>
<organism evidence="1">
    <name type="scientific">Symploca sp. SIO1C4</name>
    <dbReference type="NCBI Taxonomy" id="2607765"/>
    <lineage>
        <taxon>Bacteria</taxon>
        <taxon>Bacillati</taxon>
        <taxon>Cyanobacteriota</taxon>
        <taxon>Cyanophyceae</taxon>
        <taxon>Coleofasciculales</taxon>
        <taxon>Coleofasciculaceae</taxon>
        <taxon>Symploca</taxon>
    </lineage>
</organism>
<proteinExistence type="predicted"/>
<reference evidence="1" key="1">
    <citation type="submission" date="2019-11" db="EMBL/GenBank/DDBJ databases">
        <title>Genomic insights into an expanded diversity of filamentous marine cyanobacteria reveals the extraordinary biosynthetic potential of Moorea and Okeania.</title>
        <authorList>
            <person name="Ferreira Leao T."/>
            <person name="Wang M."/>
            <person name="Moss N."/>
            <person name="Da Silva R."/>
            <person name="Sanders J."/>
            <person name="Nurk S."/>
            <person name="Gurevich A."/>
            <person name="Humphrey G."/>
            <person name="Reher R."/>
            <person name="Zhu Q."/>
            <person name="Belda-Ferre P."/>
            <person name="Glukhov E."/>
            <person name="Rex R."/>
            <person name="Dorrestein P.C."/>
            <person name="Knight R."/>
            <person name="Pevzner P."/>
            <person name="Gerwick W.H."/>
            <person name="Gerwick L."/>
        </authorList>
    </citation>
    <scope>NUCLEOTIDE SEQUENCE</scope>
    <source>
        <strain evidence="1">SIO1C4</strain>
    </source>
</reference>
<name>A0A6B3NGM4_9CYAN</name>
<evidence type="ECO:0000313" key="1">
    <source>
        <dbReference type="EMBL" id="NER30810.1"/>
    </source>
</evidence>
<accession>A0A6B3NGM4</accession>
<dbReference type="EMBL" id="JAAHFQ010000647">
    <property type="protein sequence ID" value="NER30810.1"/>
    <property type="molecule type" value="Genomic_DNA"/>
</dbReference>
<protein>
    <submittedName>
        <fullName evidence="1">Uncharacterized protein</fullName>
    </submittedName>
</protein>
<dbReference type="AlphaFoldDB" id="A0A6B3NGM4"/>
<sequence length="120" mass="13392">MPSHGPRTSVIVGRDSNNKSLVSYMLKRIAEHYGFSITKTLPQTRSKNGRITVKRGSVMGGSIKVPVGKTEVTRKGNRKYHNIPMPAGMTILKIQSFLQKAKKNKPDHFVSMDGRSWPVN</sequence>
<comment type="caution">
    <text evidence="1">The sequence shown here is derived from an EMBL/GenBank/DDBJ whole genome shotgun (WGS) entry which is preliminary data.</text>
</comment>